<dbReference type="GeneID" id="109525267"/>
<evidence type="ECO:0000313" key="5">
    <source>
        <dbReference type="Ensembl" id="ENSHCOP00000028228.1"/>
    </source>
</evidence>
<accession>A0A3Q2Z8S8</accession>
<sequence length="743" mass="85719">MEAALPLCGLSPFPPADKERRSAVPSPVDISTPNMKKKKKKKRLEDDHSLLLTDGQALKQKKKREEEEEEDKHMHEKKEREERDEINMIPADGSTRKQKKKIRDEENRVVPAVGLTDQETKKKKTQDKVEDDNVLLPASAYTQKEKKNLEEAHSVFPADKSSRKKRKRQEEKDDIDDSVSTADELACKTKKSKKIEEAEDDDGVLLADVQKEKKKKKKKEKRQEENMLPVDSAANKHKKKKKKRDDEDEESIFPADAHTQTKQRTVEEEGGILLPGVQETEEMMRMEEEEVAAATEEINGSEARDGPVSLETDATVIGDDDDVLSPVLVAQLEEFVPNVRTRPLREIRKLLHHDLHRFQIFKEQGLQIRWGRFTREENQRIRDNMAHLLSVTGIASTEQLLFPHRYKDLEAEIRKLKKQHSFIEAIAEGIPRPCRQVLTRALKLDTTNHMGKFSEEELQHLIKLQKIHGNDWSIIAKKMGRSKFALQKRFAQTSSGRGTWTSEEEARLKEAVKAHLEVMARPSSADSKDGQLTLRQLCQRLPWMEISQYVRTRNWNQCRLKWFSVLRYRLAEKTHRKSPKGLRIKIQLISTLYALNIEDARDIDWEEVSEIVGGVTPVCVQKLFRSLKVCYVPGWSQLSYGEIIDFLQDRVAPRLQDQLCRYSQYVEEDEAEEQLPPNDSYALFDIFTSGEDGDFVEVDNTQRSKRRSDRWLECAPIPFEEVTQTTGDDAQPNGQSEPLTSDT</sequence>
<dbReference type="RefSeq" id="XP_019741198.1">
    <property type="nucleotide sequence ID" value="XM_019885639.1"/>
</dbReference>
<reference evidence="5" key="2">
    <citation type="submission" date="2025-09" db="UniProtKB">
        <authorList>
            <consortium name="Ensembl"/>
        </authorList>
    </citation>
    <scope>IDENTIFICATION</scope>
</reference>
<dbReference type="OMA" id="PKHFRKD"/>
<evidence type="ECO:0000256" key="1">
    <source>
        <dbReference type="SAM" id="Coils"/>
    </source>
</evidence>
<keyword evidence="1" id="KW-0175">Coiled coil</keyword>
<evidence type="ECO:0000313" key="6">
    <source>
        <dbReference type="Proteomes" id="UP000264820"/>
    </source>
</evidence>
<proteinExistence type="predicted"/>
<dbReference type="PROSITE" id="PS50090">
    <property type="entry name" value="MYB_LIKE"/>
    <property type="match status" value="1"/>
</dbReference>
<feature type="compositionally biased region" description="Polar residues" evidence="2">
    <location>
        <begin position="722"/>
        <end position="743"/>
    </location>
</feature>
<keyword evidence="6" id="KW-1185">Reference proteome</keyword>
<dbReference type="OrthoDB" id="5812619at2759"/>
<protein>
    <submittedName>
        <fullName evidence="5">Transcription termination factor 1</fullName>
    </submittedName>
</protein>
<feature type="compositionally biased region" description="Basic and acidic residues" evidence="2">
    <location>
        <begin position="71"/>
        <end position="86"/>
    </location>
</feature>
<dbReference type="KEGG" id="hcq:109525267"/>
<dbReference type="SMART" id="SM00717">
    <property type="entry name" value="SANT"/>
    <property type="match status" value="2"/>
</dbReference>
<dbReference type="Gene3D" id="1.10.10.60">
    <property type="entry name" value="Homeodomain-like"/>
    <property type="match status" value="2"/>
</dbReference>
<dbReference type="InterPro" id="IPR017930">
    <property type="entry name" value="Myb_dom"/>
</dbReference>
<dbReference type="InterPro" id="IPR053078">
    <property type="entry name" value="TTF1-like"/>
</dbReference>
<evidence type="ECO:0000259" key="4">
    <source>
        <dbReference type="PROSITE" id="PS51294"/>
    </source>
</evidence>
<feature type="domain" description="HTH myb-type" evidence="4">
    <location>
        <begin position="451"/>
        <end position="482"/>
    </location>
</feature>
<feature type="domain" description="Myb-like" evidence="3">
    <location>
        <begin position="492"/>
        <end position="566"/>
    </location>
</feature>
<dbReference type="PROSITE" id="PS51294">
    <property type="entry name" value="HTH_MYB"/>
    <property type="match status" value="1"/>
</dbReference>
<dbReference type="CDD" id="cd00167">
    <property type="entry name" value="SANT"/>
    <property type="match status" value="2"/>
</dbReference>
<dbReference type="GO" id="GO:0003682">
    <property type="term" value="F:chromatin binding"/>
    <property type="evidence" value="ECO:0007669"/>
    <property type="project" value="TreeGrafter"/>
</dbReference>
<dbReference type="PANTHER" id="PTHR46760:SF1">
    <property type="entry name" value="TRANSCRIPTION TERMINATION FACTOR 1"/>
    <property type="match status" value="1"/>
</dbReference>
<dbReference type="GO" id="GO:0005730">
    <property type="term" value="C:nucleolus"/>
    <property type="evidence" value="ECO:0007669"/>
    <property type="project" value="TreeGrafter"/>
</dbReference>
<feature type="region of interest" description="Disordered" evidence="2">
    <location>
        <begin position="718"/>
        <end position="743"/>
    </location>
</feature>
<dbReference type="Ensembl" id="ENSHCOT00000025147.1">
    <property type="protein sequence ID" value="ENSHCOP00000028228.1"/>
    <property type="gene ID" value="ENSHCOG00000020728.1"/>
</dbReference>
<dbReference type="Pfam" id="PF13921">
    <property type="entry name" value="Myb_DNA-bind_6"/>
    <property type="match status" value="1"/>
</dbReference>
<organism evidence="5 6">
    <name type="scientific">Hippocampus comes</name>
    <name type="common">Tiger tail seahorse</name>
    <dbReference type="NCBI Taxonomy" id="109280"/>
    <lineage>
        <taxon>Eukaryota</taxon>
        <taxon>Metazoa</taxon>
        <taxon>Chordata</taxon>
        <taxon>Craniata</taxon>
        <taxon>Vertebrata</taxon>
        <taxon>Euteleostomi</taxon>
        <taxon>Actinopterygii</taxon>
        <taxon>Neopterygii</taxon>
        <taxon>Teleostei</taxon>
        <taxon>Neoteleostei</taxon>
        <taxon>Acanthomorphata</taxon>
        <taxon>Syngnathiaria</taxon>
        <taxon>Syngnathiformes</taxon>
        <taxon>Syngnathoidei</taxon>
        <taxon>Syngnathidae</taxon>
        <taxon>Hippocampus</taxon>
    </lineage>
</organism>
<dbReference type="AlphaFoldDB" id="A0A3Q2Z8S8"/>
<feature type="compositionally biased region" description="Basic and acidic residues" evidence="2">
    <location>
        <begin position="143"/>
        <end position="153"/>
    </location>
</feature>
<dbReference type="GO" id="GO:0006363">
    <property type="term" value="P:termination of RNA polymerase I transcription"/>
    <property type="evidence" value="ECO:0007669"/>
    <property type="project" value="TreeGrafter"/>
</dbReference>
<evidence type="ECO:0000256" key="2">
    <source>
        <dbReference type="SAM" id="MobiDB-lite"/>
    </source>
</evidence>
<reference evidence="5" key="1">
    <citation type="submission" date="2025-08" db="UniProtKB">
        <authorList>
            <consortium name="Ensembl"/>
        </authorList>
    </citation>
    <scope>IDENTIFICATION</scope>
</reference>
<dbReference type="STRING" id="109280.ENSHCOP00000028228"/>
<dbReference type="InterPro" id="IPR001005">
    <property type="entry name" value="SANT/Myb"/>
</dbReference>
<dbReference type="Proteomes" id="UP000264820">
    <property type="component" value="Unplaced"/>
</dbReference>
<name>A0A3Q2Z8S8_HIPCM</name>
<evidence type="ECO:0000259" key="3">
    <source>
        <dbReference type="PROSITE" id="PS50090"/>
    </source>
</evidence>
<feature type="coiled-coil region" evidence="1">
    <location>
        <begin position="277"/>
        <end position="304"/>
    </location>
</feature>
<dbReference type="PANTHER" id="PTHR46760">
    <property type="entry name" value="TRANSCRIPTION TERMINATION FACTOR 1"/>
    <property type="match status" value="1"/>
</dbReference>
<dbReference type="GeneTree" id="ENSGT00940000159729"/>
<dbReference type="SUPFAM" id="SSF46689">
    <property type="entry name" value="Homeodomain-like"/>
    <property type="match status" value="2"/>
</dbReference>
<dbReference type="InterPro" id="IPR009057">
    <property type="entry name" value="Homeodomain-like_sf"/>
</dbReference>
<feature type="region of interest" description="Disordered" evidence="2">
    <location>
        <begin position="1"/>
        <end position="266"/>
    </location>
</feature>